<protein>
    <recommendedName>
        <fullName evidence="10">1,4-alpha-glucan branching enzyme GlgB</fullName>
        <ecNumber evidence="10">2.4.1.18</ecNumber>
    </recommendedName>
    <alternativeName>
        <fullName evidence="10">1,4-alpha-D-glucan:1,4-alpha-D-glucan 6-glucosyl-transferase</fullName>
    </alternativeName>
    <alternativeName>
        <fullName evidence="10">Alpha-(1-&gt;4)-glucan branching enzyme</fullName>
    </alternativeName>
    <alternativeName>
        <fullName evidence="10">Glycogen branching enzyme</fullName>
        <shortName evidence="10">BE</shortName>
    </alternativeName>
</protein>
<dbReference type="SUPFAM" id="SSF51445">
    <property type="entry name" value="(Trans)glycosidases"/>
    <property type="match status" value="1"/>
</dbReference>
<dbReference type="SMART" id="SM00642">
    <property type="entry name" value="Aamy"/>
    <property type="match status" value="1"/>
</dbReference>
<feature type="domain" description="Glycosyl hydrolase family 13 catalytic" evidence="13">
    <location>
        <begin position="207"/>
        <end position="565"/>
    </location>
</feature>
<dbReference type="Pfam" id="PF02806">
    <property type="entry name" value="Alpha-amylase_C"/>
    <property type="match status" value="1"/>
</dbReference>
<evidence type="ECO:0000256" key="3">
    <source>
        <dbReference type="ARBA" id="ARBA00004964"/>
    </source>
</evidence>
<dbReference type="InterPro" id="IPR044143">
    <property type="entry name" value="GlgB_N_E_set_prok"/>
</dbReference>
<dbReference type="NCBIfam" id="TIGR01515">
    <property type="entry name" value="branching_enzym"/>
    <property type="match status" value="1"/>
</dbReference>
<dbReference type="SUPFAM" id="SSF51011">
    <property type="entry name" value="Glycosyl hydrolase domain"/>
    <property type="match status" value="1"/>
</dbReference>
<dbReference type="Gene3D" id="3.20.20.80">
    <property type="entry name" value="Glycosidases"/>
    <property type="match status" value="1"/>
</dbReference>
<dbReference type="NCBIfam" id="NF008967">
    <property type="entry name" value="PRK12313.1"/>
    <property type="match status" value="1"/>
</dbReference>
<dbReference type="InterPro" id="IPR013783">
    <property type="entry name" value="Ig-like_fold"/>
</dbReference>
<keyword evidence="15" id="KW-1185">Reference proteome</keyword>
<dbReference type="NCBIfam" id="NF003811">
    <property type="entry name" value="PRK05402.1"/>
    <property type="match status" value="1"/>
</dbReference>
<dbReference type="GO" id="GO:0043169">
    <property type="term" value="F:cation binding"/>
    <property type="evidence" value="ECO:0007669"/>
    <property type="project" value="InterPro"/>
</dbReference>
<dbReference type="InterPro" id="IPR014756">
    <property type="entry name" value="Ig_E-set"/>
</dbReference>
<dbReference type="Gene3D" id="2.60.40.10">
    <property type="entry name" value="Immunoglobulins"/>
    <property type="match status" value="1"/>
</dbReference>
<organism evidence="14 15">
    <name type="scientific">Arsenicibacter rosenii</name>
    <dbReference type="NCBI Taxonomy" id="1750698"/>
    <lineage>
        <taxon>Bacteria</taxon>
        <taxon>Pseudomonadati</taxon>
        <taxon>Bacteroidota</taxon>
        <taxon>Cytophagia</taxon>
        <taxon>Cytophagales</taxon>
        <taxon>Spirosomataceae</taxon>
        <taxon>Arsenicibacter</taxon>
    </lineage>
</organism>
<name>A0A1S2VL25_9BACT</name>
<evidence type="ECO:0000256" key="11">
    <source>
        <dbReference type="PIRSR" id="PIRSR000463-1"/>
    </source>
</evidence>
<comment type="similarity">
    <text evidence="4 10">Belongs to the glycosyl hydrolase 13 family. GlgB subfamily.</text>
</comment>
<dbReference type="InterPro" id="IPR006047">
    <property type="entry name" value="GH13_cat_dom"/>
</dbReference>
<evidence type="ECO:0000259" key="13">
    <source>
        <dbReference type="SMART" id="SM00642"/>
    </source>
</evidence>
<evidence type="ECO:0000256" key="4">
    <source>
        <dbReference type="ARBA" id="ARBA00009000"/>
    </source>
</evidence>
<dbReference type="GO" id="GO:0004553">
    <property type="term" value="F:hydrolase activity, hydrolyzing O-glycosyl compounds"/>
    <property type="evidence" value="ECO:0007669"/>
    <property type="project" value="InterPro"/>
</dbReference>
<dbReference type="RefSeq" id="WP_071503146.1">
    <property type="nucleotide sequence ID" value="NZ_MORL01000004.1"/>
</dbReference>
<dbReference type="SUPFAM" id="SSF81296">
    <property type="entry name" value="E set domains"/>
    <property type="match status" value="1"/>
</dbReference>
<evidence type="ECO:0000256" key="12">
    <source>
        <dbReference type="SAM" id="MobiDB-lite"/>
    </source>
</evidence>
<dbReference type="FunFam" id="2.60.40.1180:FF:000002">
    <property type="entry name" value="1,4-alpha-glucan branching enzyme GlgB"/>
    <property type="match status" value="1"/>
</dbReference>
<comment type="function">
    <text evidence="2 10">Catalyzes the formation of the alpha-1,6-glucosidic linkages in glycogen by scission of a 1,4-alpha-linked oligosaccharide from growing alpha-1,4-glucan chains and the subsequent attachment of the oligosaccharide to the alpha-1,6 position.</text>
</comment>
<keyword evidence="7 10" id="KW-0808">Transferase</keyword>
<feature type="region of interest" description="Disordered" evidence="12">
    <location>
        <begin position="1"/>
        <end position="37"/>
    </location>
</feature>
<evidence type="ECO:0000313" key="15">
    <source>
        <dbReference type="Proteomes" id="UP000181790"/>
    </source>
</evidence>
<comment type="caution">
    <text evidence="14">The sequence shown here is derived from an EMBL/GenBank/DDBJ whole genome shotgun (WGS) entry which is preliminary data.</text>
</comment>
<dbReference type="EMBL" id="MORL01000004">
    <property type="protein sequence ID" value="OIN59464.1"/>
    <property type="molecule type" value="Genomic_DNA"/>
</dbReference>
<dbReference type="CDD" id="cd11322">
    <property type="entry name" value="AmyAc_Glg_BE"/>
    <property type="match status" value="1"/>
</dbReference>
<dbReference type="Gene3D" id="2.60.40.1180">
    <property type="entry name" value="Golgi alpha-mannosidase II"/>
    <property type="match status" value="1"/>
</dbReference>
<dbReference type="Pfam" id="PF02922">
    <property type="entry name" value="CBM_48"/>
    <property type="match status" value="1"/>
</dbReference>
<evidence type="ECO:0000256" key="9">
    <source>
        <dbReference type="ARBA" id="ARBA00023277"/>
    </source>
</evidence>
<comment type="catalytic activity">
    <reaction evidence="1 10">
        <text>Transfers a segment of a (1-&gt;4)-alpha-D-glucan chain to a primary hydroxy group in a similar glucan chain.</text>
        <dbReference type="EC" id="2.4.1.18"/>
    </reaction>
</comment>
<keyword evidence="9 10" id="KW-0119">Carbohydrate metabolism</keyword>
<dbReference type="Proteomes" id="UP000181790">
    <property type="component" value="Unassembled WGS sequence"/>
</dbReference>
<dbReference type="EC" id="2.4.1.18" evidence="10"/>
<dbReference type="CDD" id="cd02855">
    <property type="entry name" value="E_set_GBE_prok_N"/>
    <property type="match status" value="1"/>
</dbReference>
<reference evidence="14 15" key="1">
    <citation type="submission" date="2016-10" db="EMBL/GenBank/DDBJ databases">
        <title>Arsenicibacter rosenii gen. nov., sp. nov., an efficient arsenic-methylating bacterium isolated from an arsenic-contaminated paddy soil.</title>
        <authorList>
            <person name="Huang K."/>
        </authorList>
    </citation>
    <scope>NUCLEOTIDE SEQUENCE [LARGE SCALE GENOMIC DNA]</scope>
    <source>
        <strain evidence="14 15">SM-1</strain>
    </source>
</reference>
<keyword evidence="6 10" id="KW-0328">Glycosyltransferase</keyword>
<feature type="active site" description="Nucleophile" evidence="10 11">
    <location>
        <position position="366"/>
    </location>
</feature>
<feature type="compositionally biased region" description="Low complexity" evidence="12">
    <location>
        <begin position="14"/>
        <end position="32"/>
    </location>
</feature>
<dbReference type="GO" id="GO:0005978">
    <property type="term" value="P:glycogen biosynthetic process"/>
    <property type="evidence" value="ECO:0007669"/>
    <property type="project" value="UniProtKB-UniRule"/>
</dbReference>
<dbReference type="PIRSF" id="PIRSF000463">
    <property type="entry name" value="GlgB"/>
    <property type="match status" value="1"/>
</dbReference>
<evidence type="ECO:0000256" key="5">
    <source>
        <dbReference type="ARBA" id="ARBA00022600"/>
    </source>
</evidence>
<dbReference type="InterPro" id="IPR004193">
    <property type="entry name" value="Glyco_hydro_13_N"/>
</dbReference>
<evidence type="ECO:0000256" key="6">
    <source>
        <dbReference type="ARBA" id="ARBA00022676"/>
    </source>
</evidence>
<dbReference type="GO" id="GO:0005829">
    <property type="term" value="C:cytosol"/>
    <property type="evidence" value="ECO:0007669"/>
    <property type="project" value="TreeGrafter"/>
</dbReference>
<accession>A0A1S2VL25</accession>
<dbReference type="FunFam" id="3.20.20.80:FF:000003">
    <property type="entry name" value="1,4-alpha-glucan branching enzyme GlgB"/>
    <property type="match status" value="1"/>
</dbReference>
<evidence type="ECO:0000256" key="2">
    <source>
        <dbReference type="ARBA" id="ARBA00002953"/>
    </source>
</evidence>
<proteinExistence type="inferred from homology"/>
<dbReference type="OrthoDB" id="9761875at2"/>
<dbReference type="HAMAP" id="MF_00685">
    <property type="entry name" value="GlgB"/>
    <property type="match status" value="1"/>
</dbReference>
<dbReference type="UniPathway" id="UPA00164"/>
<evidence type="ECO:0000256" key="1">
    <source>
        <dbReference type="ARBA" id="ARBA00000826"/>
    </source>
</evidence>
<dbReference type="GO" id="GO:0003844">
    <property type="term" value="F:1,4-alpha-glucan branching enzyme activity"/>
    <property type="evidence" value="ECO:0007669"/>
    <property type="project" value="UniProtKB-UniRule"/>
</dbReference>
<evidence type="ECO:0000256" key="8">
    <source>
        <dbReference type="ARBA" id="ARBA00023056"/>
    </source>
</evidence>
<keyword evidence="5 10" id="KW-0321">Glycogen metabolism</keyword>
<dbReference type="PANTHER" id="PTHR43651">
    <property type="entry name" value="1,4-ALPHA-GLUCAN-BRANCHING ENZYME"/>
    <property type="match status" value="1"/>
</dbReference>
<dbReference type="InterPro" id="IPR017853">
    <property type="entry name" value="GH"/>
</dbReference>
<gene>
    <name evidence="10" type="primary">glgB</name>
    <name evidence="14" type="ORF">BLX24_10875</name>
</gene>
<comment type="pathway">
    <text evidence="3 10">Glycan biosynthesis; glycogen biosynthesis.</text>
</comment>
<dbReference type="Pfam" id="PF00128">
    <property type="entry name" value="Alpha-amylase"/>
    <property type="match status" value="2"/>
</dbReference>
<dbReference type="AlphaFoldDB" id="A0A1S2VL25"/>
<evidence type="ECO:0000313" key="14">
    <source>
        <dbReference type="EMBL" id="OIN59464.1"/>
    </source>
</evidence>
<evidence type="ECO:0000256" key="10">
    <source>
        <dbReference type="HAMAP-Rule" id="MF_00685"/>
    </source>
</evidence>
<dbReference type="InterPro" id="IPR013780">
    <property type="entry name" value="Glyco_hydro_b"/>
</dbReference>
<evidence type="ECO:0000256" key="7">
    <source>
        <dbReference type="ARBA" id="ARBA00022679"/>
    </source>
</evidence>
<feature type="active site" description="Proton donor" evidence="10 11">
    <location>
        <position position="419"/>
    </location>
</feature>
<dbReference type="InterPro" id="IPR006048">
    <property type="entry name" value="A-amylase/branching_C"/>
</dbReference>
<keyword evidence="8 10" id="KW-0320">Glycogen biosynthesis</keyword>
<dbReference type="FunFam" id="2.60.40.10:FF:000169">
    <property type="entry name" value="1,4-alpha-glucan branching enzyme GlgB"/>
    <property type="match status" value="1"/>
</dbReference>
<dbReference type="PANTHER" id="PTHR43651:SF3">
    <property type="entry name" value="1,4-ALPHA-GLUCAN-BRANCHING ENZYME"/>
    <property type="match status" value="1"/>
</dbReference>
<comment type="subunit">
    <text evidence="10">Monomer.</text>
</comment>
<dbReference type="InterPro" id="IPR006407">
    <property type="entry name" value="GlgB"/>
</dbReference>
<sequence>MAKRKTQTSTDTQVSAAAETTTTVTVPVASEPIPETSVVQPVSDDSLALSSQPEGGAYSRFSDFDIYLFRSGKHSRLYEKFGSHVIEHQGVVGTYFAVWAPSAKYVAVIGNFNGWNKGAHPMGVRWDGSGIWEIFIPHIGRGEVYKYFIVHESGRELEKGDPYAHTWEVPPLTASVVWDNWHEWTDQEWMQTRQAKNALTAPFSVYEVHLSSWRRDPSDPERELSYGEIADALVPYVQDMGFTHVEFMPVMQYPYAPSWGYQITGYFAPSSKFGKPQDFMTLVERLHNAGIGVILDWVPSHFPGDAHGLFEFDGSHLYEHPDMRKGYHPDWKSYIFNYGRPEVRSFLISNALYWLDRYHVDGLRVDAVASMLYLDYSRNHGEWEPNIFGGRENLEVISLFRELNETIYREFPDVQTIAEESTAFPGVSRPVYTGGLGFGMKWMMGWMNDSLRYFQRDPGYRKYHQDEFTFSAVYAFTENFMLPLSHDEVVYGKKSLINKMPGDEWQRFANLRLLFAYMFTHPGTKLVFMGGEFGQLREWKYDISLDWHLLNEPSHQGIAACVKALNHLYRSEPALHERNFQADGFEWIDTADRENTIISYMRKGENPADNVVIVLNMTPIPRFNYRIGAPAAGTYEEIFNSDNVGYYGSGVGNAAPIVAENQAWQGREYSMEITLPPLAAVVFKSTQTP</sequence>
<dbReference type="InterPro" id="IPR037439">
    <property type="entry name" value="Branching_enzy"/>
</dbReference>